<feature type="transmembrane region" description="Helical" evidence="10">
    <location>
        <begin position="268"/>
        <end position="286"/>
    </location>
</feature>
<comment type="similarity">
    <text evidence="2">Belongs to the oligopeptide OPT transporter family.</text>
</comment>
<evidence type="ECO:0000313" key="12">
    <source>
        <dbReference type="Proteomes" id="UP001362999"/>
    </source>
</evidence>
<feature type="transmembrane region" description="Helical" evidence="10">
    <location>
        <begin position="691"/>
        <end position="716"/>
    </location>
</feature>
<feature type="compositionally biased region" description="Basic and acidic residues" evidence="9">
    <location>
        <begin position="14"/>
        <end position="29"/>
    </location>
</feature>
<evidence type="ECO:0000256" key="10">
    <source>
        <dbReference type="SAM" id="Phobius"/>
    </source>
</evidence>
<dbReference type="GO" id="GO:0015031">
    <property type="term" value="P:protein transport"/>
    <property type="evidence" value="ECO:0007669"/>
    <property type="project" value="UniProtKB-KW"/>
</dbReference>
<gene>
    <name evidence="11" type="ORF">R3P38DRAFT_3078451</name>
</gene>
<keyword evidence="5" id="KW-0571">Peptide transport</keyword>
<evidence type="ECO:0000256" key="8">
    <source>
        <dbReference type="ARBA" id="ARBA00023136"/>
    </source>
</evidence>
<sequence length="778" mass="86584">MAAAVDTTTTPPTLEKHASSDEKRSSGSFADEKGIPIVEKIDLSNADEVGEVFADGPRLIDMGADGRERPIETDADYATRLVSLDDDPTLPVYTFRMWFLAIGLSCFAAVLGQIFYFRPQTIYVSQLFIQIAAFLLGRMMEWIVPGPSEHAIIQTADTAFWRFMNHGRFNLKEHVAIVIMASTASSSAKAISIFAAQELYYFVPTNVAVGIFTIISSQLIGYGMAGFTRVFLVYPTWAVYPQVMPSVQLFEALHRGEGMMSQAKRKKFFWYIFVAIFVWEWFPEYIAPTLTGISIFCLANQNSAWFTRVFGGAAGNEGLGAFSLCLDWAYVGASGGSIGALFTPLSTQLSLYAGCAVCMIAFCACFATNTWNTQNFPFLTQLLFYENGTRYDQLRILNDDFTLNEDKLAIEGLPWYAASQLLYKVSRTVYIGAALMHFLLWHSKEVWHLVRNRDTIDDPHYKKMKVYKEIPGWWYIAMFVICFGVAIGTTYGAKSQLPAWATIIALIFAWIFVPVIGTLYATVGYAPSIENMIQMLGGALVPGKPVANMYFTMYGYQPVVQAYHLCADLKIGQYTKLPPRATFTVQAIGSVIGGLLNLIIMKTVVSSHAPVLRDIQGTNVWSGQQVQSFNTAAIAWGALGKPLYATGTMYGFVPYMLFVGLGFPIPFWLLHRKYPKFGFDKVFTPVLTAELGYLSVGINSSVFTTFLVAVFSQYYLRKYRATWFRKYNFLLSAALDGGTSVMIFVYSFAVGGAGGKVVDFPHWALNPVGNPDYCKRLS</sequence>
<dbReference type="AlphaFoldDB" id="A0AAV9ZVP2"/>
<feature type="transmembrane region" description="Helical" evidence="10">
    <location>
        <begin position="472"/>
        <end position="493"/>
    </location>
</feature>
<evidence type="ECO:0000256" key="3">
    <source>
        <dbReference type="ARBA" id="ARBA00022448"/>
    </source>
</evidence>
<evidence type="ECO:0000256" key="4">
    <source>
        <dbReference type="ARBA" id="ARBA00022692"/>
    </source>
</evidence>
<keyword evidence="8 10" id="KW-0472">Membrane</keyword>
<dbReference type="GO" id="GO:0016020">
    <property type="term" value="C:membrane"/>
    <property type="evidence" value="ECO:0007669"/>
    <property type="project" value="UniProtKB-SubCell"/>
</dbReference>
<name>A0AAV9ZVP2_9AGAR</name>
<feature type="transmembrane region" description="Helical" evidence="10">
    <location>
        <begin position="319"/>
        <end position="342"/>
    </location>
</feature>
<keyword evidence="4 10" id="KW-0812">Transmembrane</keyword>
<evidence type="ECO:0000256" key="9">
    <source>
        <dbReference type="SAM" id="MobiDB-lite"/>
    </source>
</evidence>
<feature type="transmembrane region" description="Helical" evidence="10">
    <location>
        <begin position="728"/>
        <end position="749"/>
    </location>
</feature>
<evidence type="ECO:0000256" key="5">
    <source>
        <dbReference type="ARBA" id="ARBA00022856"/>
    </source>
</evidence>
<dbReference type="InterPro" id="IPR004813">
    <property type="entry name" value="OPT"/>
</dbReference>
<proteinExistence type="inferred from homology"/>
<accession>A0AAV9ZVP2</accession>
<dbReference type="PANTHER" id="PTHR22601">
    <property type="entry name" value="ISP4 LIKE PROTEIN"/>
    <property type="match status" value="1"/>
</dbReference>
<comment type="caution">
    <text evidence="11">The sequence shown here is derived from an EMBL/GenBank/DDBJ whole genome shotgun (WGS) entry which is preliminary data.</text>
</comment>
<evidence type="ECO:0000256" key="1">
    <source>
        <dbReference type="ARBA" id="ARBA00004141"/>
    </source>
</evidence>
<dbReference type="NCBIfam" id="TIGR00728">
    <property type="entry name" value="OPT_sfam"/>
    <property type="match status" value="1"/>
</dbReference>
<dbReference type="InterPro" id="IPR004648">
    <property type="entry name" value="Oligpept_transpt"/>
</dbReference>
<keyword evidence="7 10" id="KW-1133">Transmembrane helix</keyword>
<keyword evidence="6" id="KW-0653">Protein transport</keyword>
<dbReference type="Pfam" id="PF03169">
    <property type="entry name" value="OPT"/>
    <property type="match status" value="1"/>
</dbReference>
<comment type="subcellular location">
    <subcellularLocation>
        <location evidence="1">Membrane</location>
        <topology evidence="1">Multi-pass membrane protein</topology>
    </subcellularLocation>
</comment>
<evidence type="ECO:0000256" key="7">
    <source>
        <dbReference type="ARBA" id="ARBA00022989"/>
    </source>
</evidence>
<dbReference type="EMBL" id="JAWWNJ010000105">
    <property type="protein sequence ID" value="KAK6992949.1"/>
    <property type="molecule type" value="Genomic_DNA"/>
</dbReference>
<dbReference type="GO" id="GO:0035673">
    <property type="term" value="F:oligopeptide transmembrane transporter activity"/>
    <property type="evidence" value="ECO:0007669"/>
    <property type="project" value="InterPro"/>
</dbReference>
<feature type="transmembrane region" description="Helical" evidence="10">
    <location>
        <begin position="649"/>
        <end position="671"/>
    </location>
</feature>
<keyword evidence="3" id="KW-0813">Transport</keyword>
<keyword evidence="12" id="KW-1185">Reference proteome</keyword>
<feature type="region of interest" description="Disordered" evidence="9">
    <location>
        <begin position="1"/>
        <end position="29"/>
    </location>
</feature>
<feature type="transmembrane region" description="Helical" evidence="10">
    <location>
        <begin position="174"/>
        <end position="195"/>
    </location>
</feature>
<feature type="transmembrane region" description="Helical" evidence="10">
    <location>
        <begin position="201"/>
        <end position="222"/>
    </location>
</feature>
<organism evidence="11 12">
    <name type="scientific">Favolaschia claudopus</name>
    <dbReference type="NCBI Taxonomy" id="2862362"/>
    <lineage>
        <taxon>Eukaryota</taxon>
        <taxon>Fungi</taxon>
        <taxon>Dikarya</taxon>
        <taxon>Basidiomycota</taxon>
        <taxon>Agaricomycotina</taxon>
        <taxon>Agaricomycetes</taxon>
        <taxon>Agaricomycetidae</taxon>
        <taxon>Agaricales</taxon>
        <taxon>Marasmiineae</taxon>
        <taxon>Mycenaceae</taxon>
        <taxon>Favolaschia</taxon>
    </lineage>
</organism>
<feature type="transmembrane region" description="Helical" evidence="10">
    <location>
        <begin position="499"/>
        <end position="526"/>
    </location>
</feature>
<evidence type="ECO:0000313" key="11">
    <source>
        <dbReference type="EMBL" id="KAK6992949.1"/>
    </source>
</evidence>
<evidence type="ECO:0000256" key="6">
    <source>
        <dbReference type="ARBA" id="ARBA00022927"/>
    </source>
</evidence>
<protein>
    <submittedName>
        <fullName evidence="11">OPT oligopeptide transporter</fullName>
    </submittedName>
</protein>
<feature type="transmembrane region" description="Helical" evidence="10">
    <location>
        <begin position="421"/>
        <end position="441"/>
    </location>
</feature>
<reference evidence="11 12" key="1">
    <citation type="journal article" date="2024" name="J Genomics">
        <title>Draft genome sequencing and assembly of Favolaschia claudopus CIRM-BRFM 2984 isolated from oak limbs.</title>
        <authorList>
            <person name="Navarro D."/>
            <person name="Drula E."/>
            <person name="Chaduli D."/>
            <person name="Cazenave R."/>
            <person name="Ahrendt S."/>
            <person name="Wang J."/>
            <person name="Lipzen A."/>
            <person name="Daum C."/>
            <person name="Barry K."/>
            <person name="Grigoriev I.V."/>
            <person name="Favel A."/>
            <person name="Rosso M.N."/>
            <person name="Martin F."/>
        </authorList>
    </citation>
    <scope>NUCLEOTIDE SEQUENCE [LARGE SCALE GENOMIC DNA]</scope>
    <source>
        <strain evidence="11 12">CIRM-BRFM 2984</strain>
    </source>
</reference>
<feature type="transmembrane region" description="Helical" evidence="10">
    <location>
        <begin position="349"/>
        <end position="371"/>
    </location>
</feature>
<dbReference type="Proteomes" id="UP001362999">
    <property type="component" value="Unassembled WGS sequence"/>
</dbReference>
<feature type="transmembrane region" description="Helical" evidence="10">
    <location>
        <begin position="97"/>
        <end position="116"/>
    </location>
</feature>
<evidence type="ECO:0000256" key="2">
    <source>
        <dbReference type="ARBA" id="ARBA00008807"/>
    </source>
</evidence>